<dbReference type="CDD" id="cd00158">
    <property type="entry name" value="RHOD"/>
    <property type="match status" value="1"/>
</dbReference>
<reference evidence="2 3" key="1">
    <citation type="submission" date="2018-07" db="EMBL/GenBank/DDBJ databases">
        <title>Genomic Encyclopedia of Type Strains, Phase IV (KMG-IV): sequencing the most valuable type-strain genomes for metagenomic binning, comparative biology and taxonomic classification.</title>
        <authorList>
            <person name="Goeker M."/>
        </authorList>
    </citation>
    <scope>NUCLEOTIDE SEQUENCE [LARGE SCALE GENOMIC DNA]</scope>
    <source>
        <strain evidence="2 3">DSM 101478</strain>
    </source>
</reference>
<evidence type="ECO:0000313" key="2">
    <source>
        <dbReference type="EMBL" id="RDK83267.1"/>
    </source>
</evidence>
<dbReference type="InterPro" id="IPR050229">
    <property type="entry name" value="GlpE_sulfurtransferase"/>
</dbReference>
<dbReference type="AlphaFoldDB" id="A0A370Q4I9"/>
<dbReference type="SUPFAM" id="SSF52821">
    <property type="entry name" value="Rhodanese/Cell cycle control phosphatase"/>
    <property type="match status" value="1"/>
</dbReference>
<keyword evidence="3" id="KW-1185">Reference proteome</keyword>
<dbReference type="PROSITE" id="PS50206">
    <property type="entry name" value="RHODANESE_3"/>
    <property type="match status" value="1"/>
</dbReference>
<organism evidence="2 3">
    <name type="scientific">Marinirhabdus gelatinilytica</name>
    <dbReference type="NCBI Taxonomy" id="1703343"/>
    <lineage>
        <taxon>Bacteria</taxon>
        <taxon>Pseudomonadati</taxon>
        <taxon>Bacteroidota</taxon>
        <taxon>Flavobacteriia</taxon>
        <taxon>Flavobacteriales</taxon>
        <taxon>Flavobacteriaceae</taxon>
    </lineage>
</organism>
<dbReference type="Pfam" id="PF00581">
    <property type="entry name" value="Rhodanese"/>
    <property type="match status" value="1"/>
</dbReference>
<proteinExistence type="predicted"/>
<keyword evidence="2" id="KW-0808">Transferase</keyword>
<name>A0A370Q4I9_9FLAO</name>
<dbReference type="RefSeq" id="WP_115124719.1">
    <property type="nucleotide sequence ID" value="NZ_QRAO01000008.1"/>
</dbReference>
<gene>
    <name evidence="2" type="ORF">C8D94_10856</name>
</gene>
<dbReference type="PANTHER" id="PTHR43031">
    <property type="entry name" value="FAD-DEPENDENT OXIDOREDUCTASE"/>
    <property type="match status" value="1"/>
</dbReference>
<sequence>MQDLTQEQWHKQILEDTTGVILDVRTPHEVEEGIIPNAQHLDIQNAPSFMEGAQELDKAKNYYVYCRSGGRSAQACMIMESMGFKNTYNLLGGFSEWKGDKTKL</sequence>
<comment type="caution">
    <text evidence="2">The sequence shown here is derived from an EMBL/GenBank/DDBJ whole genome shotgun (WGS) entry which is preliminary data.</text>
</comment>
<feature type="domain" description="Rhodanese" evidence="1">
    <location>
        <begin position="20"/>
        <end position="102"/>
    </location>
</feature>
<dbReference type="GO" id="GO:0016740">
    <property type="term" value="F:transferase activity"/>
    <property type="evidence" value="ECO:0007669"/>
    <property type="project" value="UniProtKB-KW"/>
</dbReference>
<dbReference type="EMBL" id="QRAO01000008">
    <property type="protein sequence ID" value="RDK83267.1"/>
    <property type="molecule type" value="Genomic_DNA"/>
</dbReference>
<protein>
    <submittedName>
        <fullName evidence="2">Rhodanese-related sulfurtransferase</fullName>
    </submittedName>
</protein>
<dbReference type="PANTHER" id="PTHR43031:SF16">
    <property type="entry name" value="OXIDOREDUCTASE"/>
    <property type="match status" value="1"/>
</dbReference>
<dbReference type="OrthoDB" id="9808735at2"/>
<dbReference type="Gene3D" id="3.40.250.10">
    <property type="entry name" value="Rhodanese-like domain"/>
    <property type="match status" value="1"/>
</dbReference>
<evidence type="ECO:0000259" key="1">
    <source>
        <dbReference type="PROSITE" id="PS50206"/>
    </source>
</evidence>
<dbReference type="InterPro" id="IPR036873">
    <property type="entry name" value="Rhodanese-like_dom_sf"/>
</dbReference>
<dbReference type="InterPro" id="IPR001763">
    <property type="entry name" value="Rhodanese-like_dom"/>
</dbReference>
<dbReference type="SMART" id="SM00450">
    <property type="entry name" value="RHOD"/>
    <property type="match status" value="1"/>
</dbReference>
<accession>A0A370Q4I9</accession>
<evidence type="ECO:0000313" key="3">
    <source>
        <dbReference type="Proteomes" id="UP000255317"/>
    </source>
</evidence>
<dbReference type="Proteomes" id="UP000255317">
    <property type="component" value="Unassembled WGS sequence"/>
</dbReference>